<dbReference type="InterPro" id="IPR001646">
    <property type="entry name" value="5peptide_repeat"/>
</dbReference>
<dbReference type="Proteomes" id="UP000779508">
    <property type="component" value="Unassembled WGS sequence"/>
</dbReference>
<keyword evidence="2" id="KW-1185">Reference proteome</keyword>
<gene>
    <name evidence="1" type="ORF">KQI88_15665</name>
</gene>
<sequence>MIRQEALETFEKYKNTLLQDHKRKFWEHLQKNIDPLKEAVNESIRELKEKALHKKDIAYFQFSLLRIDMLTRNYTVLLHAYDNMWYLDEDPVSVTLKINFLFDTFNEVWDQLKSESKRYVGKINQYDVENTMFQEAIYYNGLIAHSLRFIIKDIEKNEDFMAISKADLWVIRWGEYRDKSEIVIQRDRRKKDQKDWDKALNTLKEKEDHLVASYWYQVDIKDGECKESQLYFIGFEKSHLTDIDFTQASLLGGQFNECEIKRCQFKGAILREADFRGSHFEEVNFEEADLTNAIFSQEKVPYLNLSPEQLQQIIIEDQM</sequence>
<evidence type="ECO:0000313" key="1">
    <source>
        <dbReference type="EMBL" id="MBU5677855.1"/>
    </source>
</evidence>
<evidence type="ECO:0000313" key="2">
    <source>
        <dbReference type="Proteomes" id="UP000779508"/>
    </source>
</evidence>
<name>A0ABS6G5U6_9FIRM</name>
<dbReference type="Pfam" id="PF00805">
    <property type="entry name" value="Pentapeptide"/>
    <property type="match status" value="1"/>
</dbReference>
<protein>
    <submittedName>
        <fullName evidence="1">Pentapeptide repeat-containing protein</fullName>
    </submittedName>
</protein>
<organism evidence="1 2">
    <name type="scientific">Alkaliphilus flagellatus</name>
    <dbReference type="NCBI Taxonomy" id="2841507"/>
    <lineage>
        <taxon>Bacteria</taxon>
        <taxon>Bacillati</taxon>
        <taxon>Bacillota</taxon>
        <taxon>Clostridia</taxon>
        <taxon>Peptostreptococcales</taxon>
        <taxon>Natronincolaceae</taxon>
        <taxon>Alkaliphilus</taxon>
    </lineage>
</organism>
<dbReference type="EMBL" id="JAHLQK010000006">
    <property type="protein sequence ID" value="MBU5677855.1"/>
    <property type="molecule type" value="Genomic_DNA"/>
</dbReference>
<reference evidence="1 2" key="1">
    <citation type="submission" date="2021-06" db="EMBL/GenBank/DDBJ databases">
        <authorList>
            <person name="Sun Q."/>
            <person name="Li D."/>
        </authorList>
    </citation>
    <scope>NUCLEOTIDE SEQUENCE [LARGE SCALE GENOMIC DNA]</scope>
    <source>
        <strain evidence="1 2">MSJ-5</strain>
    </source>
</reference>
<dbReference type="RefSeq" id="WP_216418923.1">
    <property type="nucleotide sequence ID" value="NZ_JAHLQK010000006.1"/>
</dbReference>
<proteinExistence type="predicted"/>
<comment type="caution">
    <text evidence="1">The sequence shown here is derived from an EMBL/GenBank/DDBJ whole genome shotgun (WGS) entry which is preliminary data.</text>
</comment>
<accession>A0ABS6G5U6</accession>